<dbReference type="RefSeq" id="WP_332519833.1">
    <property type="nucleotide sequence ID" value="NZ_JANRHA010000005.1"/>
</dbReference>
<protein>
    <submittedName>
        <fullName evidence="2">TIGR03086 family metal-binding protein</fullName>
    </submittedName>
</protein>
<dbReference type="SUPFAM" id="SSF109854">
    <property type="entry name" value="DinB/YfiT-like putative metalloenzymes"/>
    <property type="match status" value="1"/>
</dbReference>
<dbReference type="GO" id="GO:0046872">
    <property type="term" value="F:metal ion binding"/>
    <property type="evidence" value="ECO:0007669"/>
    <property type="project" value="InterPro"/>
</dbReference>
<dbReference type="NCBIfam" id="TIGR03083">
    <property type="entry name" value="maleylpyruvate isomerase family mycothiol-dependent enzyme"/>
    <property type="match status" value="1"/>
</dbReference>
<dbReference type="Proteomes" id="UP001152755">
    <property type="component" value="Unassembled WGS sequence"/>
</dbReference>
<keyword evidence="3" id="KW-1185">Reference proteome</keyword>
<evidence type="ECO:0000313" key="2">
    <source>
        <dbReference type="EMBL" id="MDG3014920.1"/>
    </source>
</evidence>
<dbReference type="InterPro" id="IPR017520">
    <property type="entry name" value="CHP03086"/>
</dbReference>
<proteinExistence type="predicted"/>
<reference evidence="2" key="1">
    <citation type="submission" date="2022-08" db="EMBL/GenBank/DDBJ databases">
        <title>Genome analysis of Corynebacteriales strain.</title>
        <authorList>
            <person name="Lee S.D."/>
        </authorList>
    </citation>
    <scope>NUCLEOTIDE SEQUENCE</scope>
    <source>
        <strain evidence="2">D3-21</strain>
    </source>
</reference>
<name>A0A9X4M0T9_9ACTN</name>
<comment type="caution">
    <text evidence="2">The sequence shown here is derived from an EMBL/GenBank/DDBJ whole genome shotgun (WGS) entry which is preliminary data.</text>
</comment>
<evidence type="ECO:0000313" key="3">
    <source>
        <dbReference type="Proteomes" id="UP001152755"/>
    </source>
</evidence>
<feature type="domain" description="Mycothiol-dependent maleylpyruvate isomerase metal-binding" evidence="1">
    <location>
        <begin position="23"/>
        <end position="139"/>
    </location>
</feature>
<dbReference type="AlphaFoldDB" id="A0A9X4M0T9"/>
<dbReference type="InterPro" id="IPR017517">
    <property type="entry name" value="Maleyloyr_isom"/>
</dbReference>
<dbReference type="Pfam" id="PF11716">
    <property type="entry name" value="MDMPI_N"/>
    <property type="match status" value="1"/>
</dbReference>
<dbReference type="EMBL" id="JANRHA010000005">
    <property type="protein sequence ID" value="MDG3014920.1"/>
    <property type="molecule type" value="Genomic_DNA"/>
</dbReference>
<dbReference type="InterPro" id="IPR024344">
    <property type="entry name" value="MDMPI_metal-binding"/>
</dbReference>
<sequence>MTTIDDLLDTVDIRELDHGVVGRSCDLVRAAAPEDLTRPTPCAGWTLADLLAHMTAQHLGFAAAARGHGADRDRWAVRDHHDPIGAYLSAADDALGAFARAPEDQAFALPELLPDHGFPAGQAISFHFLDYLVHGWDVARSLNLPYAPDRDTLAAALVTAELVPDGKARTVPGAAFAPRRDAPDDPDTLDRVLTLLGRSPGWPAQP</sequence>
<accession>A0A9X4M0T9</accession>
<evidence type="ECO:0000259" key="1">
    <source>
        <dbReference type="Pfam" id="PF11716"/>
    </source>
</evidence>
<dbReference type="NCBIfam" id="TIGR03086">
    <property type="entry name" value="TIGR03086 family metal-binding protein"/>
    <property type="match status" value="1"/>
</dbReference>
<organism evidence="2 3">
    <name type="scientific">Speluncibacter jeojiensis</name>
    <dbReference type="NCBI Taxonomy" id="2710754"/>
    <lineage>
        <taxon>Bacteria</taxon>
        <taxon>Bacillati</taxon>
        <taxon>Actinomycetota</taxon>
        <taxon>Actinomycetes</taxon>
        <taxon>Mycobacteriales</taxon>
        <taxon>Speluncibacteraceae</taxon>
        <taxon>Speluncibacter</taxon>
    </lineage>
</organism>
<dbReference type="InterPro" id="IPR034660">
    <property type="entry name" value="DinB/YfiT-like"/>
</dbReference>
<dbReference type="Gene3D" id="1.20.120.450">
    <property type="entry name" value="dinb family like domain"/>
    <property type="match status" value="1"/>
</dbReference>
<gene>
    <name evidence="2" type="ORF">NVS88_10160</name>
</gene>